<evidence type="ECO:0000313" key="2">
    <source>
        <dbReference type="Proteomes" id="UP000463700"/>
    </source>
</evidence>
<sequence length="75" mass="8250">MIAVFIREIEASAENVAKMRTRRSAAIADFLIWPGLIQINCGAGIYDMDAAFRICYAQLGGVTAIKRTRTGNDEL</sequence>
<gene>
    <name evidence="1" type="ORF">FSO04_07340</name>
</gene>
<dbReference type="EMBL" id="VOSW01000010">
    <property type="protein sequence ID" value="KAE8760586.1"/>
    <property type="molecule type" value="Genomic_DNA"/>
</dbReference>
<name>A0A6N6WJ71_9BURK</name>
<comment type="caution">
    <text evidence="1">The sequence shown here is derived from an EMBL/GenBank/DDBJ whole genome shotgun (WGS) entry which is preliminary data.</text>
</comment>
<dbReference type="Proteomes" id="UP000463700">
    <property type="component" value="Unassembled WGS sequence"/>
</dbReference>
<dbReference type="RefSeq" id="WP_154559039.1">
    <property type="nucleotide sequence ID" value="NZ_JAMXWG010000015.1"/>
</dbReference>
<protein>
    <submittedName>
        <fullName evidence="1">Uncharacterized protein</fullName>
    </submittedName>
</protein>
<evidence type="ECO:0000313" key="1">
    <source>
        <dbReference type="EMBL" id="KAE8760586.1"/>
    </source>
</evidence>
<accession>A0A6N6WJ71</accession>
<organism evidence="1 2">
    <name type="scientific">Paraburkholderia madseniana</name>
    <dbReference type="NCBI Taxonomy" id="2599607"/>
    <lineage>
        <taxon>Bacteria</taxon>
        <taxon>Pseudomonadati</taxon>
        <taxon>Pseudomonadota</taxon>
        <taxon>Betaproteobacteria</taxon>
        <taxon>Burkholderiales</taxon>
        <taxon>Burkholderiaceae</taxon>
        <taxon>Paraburkholderia</taxon>
    </lineage>
</organism>
<reference evidence="1 2" key="1">
    <citation type="journal article" date="2020" name="Int. J. Syst. Evol. Microbiol.">
        <title>Paraburkholderia madseniana sp. nov., a phenolic acid-degrading bacterium isolated from acidic forest soil.</title>
        <authorList>
            <person name="Wilhelm R.C."/>
            <person name="Murphy S.J.L."/>
            <person name="Feriancek N.M."/>
            <person name="Karasz D.C."/>
            <person name="DeRito C.M."/>
            <person name="Newman J.D."/>
            <person name="Buckley D.H."/>
        </authorList>
    </citation>
    <scope>NUCLEOTIDE SEQUENCE [LARGE SCALE GENOMIC DNA]</scope>
    <source>
        <strain evidence="1 2">RP11</strain>
    </source>
</reference>
<proteinExistence type="predicted"/>
<dbReference type="AlphaFoldDB" id="A0A6N6WJ71"/>